<reference evidence="3" key="1">
    <citation type="submission" date="2018-12" db="EMBL/GenBank/DDBJ databases">
        <title>Novel natural products biosynthetic potential of the class Ktedonobacteria.</title>
        <authorList>
            <person name="Zheng Y."/>
            <person name="Saitou A."/>
            <person name="Wang C.M."/>
            <person name="Toyoda A."/>
            <person name="Minakuchi Y."/>
            <person name="Sekiguchi Y."/>
            <person name="Ueda K."/>
            <person name="Takano H."/>
            <person name="Sakai Y."/>
            <person name="Yokota A."/>
            <person name="Yabe S."/>
        </authorList>
    </citation>
    <scope>NUCLEOTIDE SEQUENCE</scope>
    <source>
        <strain evidence="3">A3-2</strain>
    </source>
</reference>
<organism evidence="3">
    <name type="scientific">Thermogemmatispora argillosa</name>
    <dbReference type="NCBI Taxonomy" id="2045280"/>
    <lineage>
        <taxon>Bacteria</taxon>
        <taxon>Bacillati</taxon>
        <taxon>Chloroflexota</taxon>
        <taxon>Ktedonobacteria</taxon>
        <taxon>Thermogemmatisporales</taxon>
        <taxon>Thermogemmatisporaceae</taxon>
        <taxon>Thermogemmatispora</taxon>
    </lineage>
</organism>
<evidence type="ECO:0000256" key="1">
    <source>
        <dbReference type="SAM" id="Phobius"/>
    </source>
</evidence>
<keyword evidence="1" id="KW-0472">Membrane</keyword>
<keyword evidence="1" id="KW-1133">Transmembrane helix</keyword>
<evidence type="ECO:0000259" key="2">
    <source>
        <dbReference type="PROSITE" id="PS50990"/>
    </source>
</evidence>
<keyword evidence="1" id="KW-0812">Transmembrane</keyword>
<dbReference type="InterPro" id="IPR005074">
    <property type="entry name" value="Peptidase_C39"/>
</dbReference>
<dbReference type="Gene3D" id="3.90.70.10">
    <property type="entry name" value="Cysteine proteinases"/>
    <property type="match status" value="1"/>
</dbReference>
<dbReference type="AlphaFoldDB" id="A0A455T5A5"/>
<evidence type="ECO:0000313" key="3">
    <source>
        <dbReference type="EMBL" id="BBH95130.1"/>
    </source>
</evidence>
<dbReference type="Pfam" id="PF03412">
    <property type="entry name" value="Peptidase_C39"/>
    <property type="match status" value="1"/>
</dbReference>
<dbReference type="EMBL" id="AP019377">
    <property type="protein sequence ID" value="BBH95130.1"/>
    <property type="molecule type" value="Genomic_DNA"/>
</dbReference>
<dbReference type="GO" id="GO:0006508">
    <property type="term" value="P:proteolysis"/>
    <property type="evidence" value="ECO:0007669"/>
    <property type="project" value="InterPro"/>
</dbReference>
<protein>
    <recommendedName>
        <fullName evidence="2">Peptidase C39 domain-containing protein</fullName>
    </recommendedName>
</protein>
<dbReference type="GO" id="GO:0008233">
    <property type="term" value="F:peptidase activity"/>
    <property type="evidence" value="ECO:0007669"/>
    <property type="project" value="InterPro"/>
</dbReference>
<feature type="domain" description="Peptidase C39" evidence="2">
    <location>
        <begin position="153"/>
        <end position="297"/>
    </location>
</feature>
<feature type="transmembrane region" description="Helical" evidence="1">
    <location>
        <begin position="85"/>
        <end position="106"/>
    </location>
</feature>
<name>A0A455T5A5_9CHLR</name>
<gene>
    <name evidence="3" type="ORF">KTA_33290</name>
</gene>
<dbReference type="PROSITE" id="PS50990">
    <property type="entry name" value="PEPTIDASE_C39"/>
    <property type="match status" value="1"/>
</dbReference>
<dbReference type="GO" id="GO:0005524">
    <property type="term" value="F:ATP binding"/>
    <property type="evidence" value="ECO:0007669"/>
    <property type="project" value="InterPro"/>
</dbReference>
<dbReference type="GO" id="GO:0016020">
    <property type="term" value="C:membrane"/>
    <property type="evidence" value="ECO:0007669"/>
    <property type="project" value="InterPro"/>
</dbReference>
<accession>A0A455T5A5</accession>
<proteinExistence type="predicted"/>
<sequence length="301" mass="33266">MVLIVLLAAVLLLILVSRLGRRGNWHQRWLRSNHESSRLFSIASGGQGWLTSLPLHLLQRVQRNGPQKPGLALALPAIWYRRWRVMLSLILLVMFLLALSMTSALADGGQLPWNAALTFFRNSRSQTLDVQTLPHGFNASRNLVRISQLDPSQYSSPEEYAIWAYSACSAAAMTEVFNAYGRHYRISDVLHVEAALGQITPELGLVSPAGIAITAAHFGFRTEWGEHWSLEQLLAVANSGAPVIVSFPPDRYAGGHLLVVLGGDASSVYLADSSAWNRRVLSREQFLQWWGGYAAVVTPLD</sequence>